<dbReference type="Proteomes" id="UP001281761">
    <property type="component" value="Unassembled WGS sequence"/>
</dbReference>
<protein>
    <submittedName>
        <fullName evidence="1">Uncharacterized protein</fullName>
    </submittedName>
</protein>
<name>A0ABQ9XJR7_9EUKA</name>
<keyword evidence="2" id="KW-1185">Reference proteome</keyword>
<proteinExistence type="predicted"/>
<dbReference type="EMBL" id="JARBJD010000100">
    <property type="protein sequence ID" value="KAK2952678.1"/>
    <property type="molecule type" value="Genomic_DNA"/>
</dbReference>
<accession>A0ABQ9XJR7</accession>
<evidence type="ECO:0000313" key="2">
    <source>
        <dbReference type="Proteomes" id="UP001281761"/>
    </source>
</evidence>
<organism evidence="1 2">
    <name type="scientific">Blattamonas nauphoetae</name>
    <dbReference type="NCBI Taxonomy" id="2049346"/>
    <lineage>
        <taxon>Eukaryota</taxon>
        <taxon>Metamonada</taxon>
        <taxon>Preaxostyla</taxon>
        <taxon>Oxymonadida</taxon>
        <taxon>Blattamonas</taxon>
    </lineage>
</organism>
<evidence type="ECO:0000313" key="1">
    <source>
        <dbReference type="EMBL" id="KAK2952678.1"/>
    </source>
</evidence>
<sequence>MELLINLIDRCTSAIHLILVKADLIPQLVKTLNPLSLSLTESIHIHTYLILTIALSLKLATPLGVINLENTDQNEQQAVHETVLQQVLAPSEQYIWHLCVFHRSIVDGVQSSCLQMLLTELIRISPYYQPTMDFVLNIPIFLTIPSFLTFFVHDNTIRYWLNYMIGAQWEWKKTRGDQRLPRKAVLRILRMEGIEDVIEEKLRNDENGDEGDIVANSIILNNLQGMNLQQRS</sequence>
<comment type="caution">
    <text evidence="1">The sequence shown here is derived from an EMBL/GenBank/DDBJ whole genome shotgun (WGS) entry which is preliminary data.</text>
</comment>
<reference evidence="1 2" key="1">
    <citation type="journal article" date="2022" name="bioRxiv">
        <title>Genomics of Preaxostyla Flagellates Illuminates Evolutionary Transitions and the Path Towards Mitochondrial Loss.</title>
        <authorList>
            <person name="Novak L.V.F."/>
            <person name="Treitli S.C."/>
            <person name="Pyrih J."/>
            <person name="Halakuc P."/>
            <person name="Pipaliya S.V."/>
            <person name="Vacek V."/>
            <person name="Brzon O."/>
            <person name="Soukal P."/>
            <person name="Eme L."/>
            <person name="Dacks J.B."/>
            <person name="Karnkowska A."/>
            <person name="Elias M."/>
            <person name="Hampl V."/>
        </authorList>
    </citation>
    <scope>NUCLEOTIDE SEQUENCE [LARGE SCALE GENOMIC DNA]</scope>
    <source>
        <strain evidence="1">NAU3</strain>
        <tissue evidence="1">Gut</tissue>
    </source>
</reference>
<gene>
    <name evidence="1" type="ORF">BLNAU_12327</name>
</gene>